<dbReference type="Pfam" id="PF11967">
    <property type="entry name" value="RecO_N"/>
    <property type="match status" value="1"/>
</dbReference>
<keyword evidence="5 8" id="KW-0233">DNA recombination</keyword>
<reference evidence="10 11" key="1">
    <citation type="submission" date="2018-05" db="EMBL/GenBank/DDBJ databases">
        <title>Kangiella spongicola genome sequence.</title>
        <authorList>
            <person name="Maclea K.S."/>
            <person name="Goen A.E."/>
            <person name="Kelley C."/>
            <person name="Underriner A."/>
            <person name="Silverwood T."/>
            <person name="Trachtenberg A.M."/>
        </authorList>
    </citation>
    <scope>NUCLEOTIDE SEQUENCE [LARGE SCALE GENOMIC DNA]</scope>
    <source>
        <strain evidence="10 11">ATCC BAA-2076</strain>
    </source>
</reference>
<evidence type="ECO:0000256" key="2">
    <source>
        <dbReference type="ARBA" id="ARBA00007452"/>
    </source>
</evidence>
<dbReference type="PANTHER" id="PTHR33991">
    <property type="entry name" value="DNA REPAIR PROTEIN RECO"/>
    <property type="match status" value="1"/>
</dbReference>
<keyword evidence="11" id="KW-1185">Reference proteome</keyword>
<dbReference type="EMBL" id="QICH01000002">
    <property type="protein sequence ID" value="PXF63237.1"/>
    <property type="molecule type" value="Genomic_DNA"/>
</dbReference>
<evidence type="ECO:0000256" key="8">
    <source>
        <dbReference type="HAMAP-Rule" id="MF_00201"/>
    </source>
</evidence>
<gene>
    <name evidence="8 10" type="primary">recO</name>
    <name evidence="10" type="ORF">DL796_07270</name>
</gene>
<dbReference type="InterPro" id="IPR022572">
    <property type="entry name" value="DNA_rep/recomb_RecO_N"/>
</dbReference>
<dbReference type="InterPro" id="IPR012340">
    <property type="entry name" value="NA-bd_OB-fold"/>
</dbReference>
<dbReference type="GO" id="GO:0043590">
    <property type="term" value="C:bacterial nucleoid"/>
    <property type="evidence" value="ECO:0007669"/>
    <property type="project" value="TreeGrafter"/>
</dbReference>
<evidence type="ECO:0000259" key="9">
    <source>
        <dbReference type="Pfam" id="PF11967"/>
    </source>
</evidence>
<dbReference type="Gene3D" id="1.20.1440.120">
    <property type="entry name" value="Recombination protein O, C-terminal domain"/>
    <property type="match status" value="1"/>
</dbReference>
<dbReference type="InterPro" id="IPR037278">
    <property type="entry name" value="ARFGAP/RecO"/>
</dbReference>
<evidence type="ECO:0000256" key="6">
    <source>
        <dbReference type="ARBA" id="ARBA00023204"/>
    </source>
</evidence>
<proteinExistence type="inferred from homology"/>
<name>A0A318D8Q5_9GAMM</name>
<dbReference type="GO" id="GO:0006302">
    <property type="term" value="P:double-strand break repair"/>
    <property type="evidence" value="ECO:0007669"/>
    <property type="project" value="TreeGrafter"/>
</dbReference>
<evidence type="ECO:0000313" key="10">
    <source>
        <dbReference type="EMBL" id="PXF63237.1"/>
    </source>
</evidence>
<dbReference type="NCBIfam" id="TIGR00613">
    <property type="entry name" value="reco"/>
    <property type="match status" value="1"/>
</dbReference>
<dbReference type="Proteomes" id="UP000247689">
    <property type="component" value="Unassembled WGS sequence"/>
</dbReference>
<dbReference type="PANTHER" id="PTHR33991:SF1">
    <property type="entry name" value="DNA REPAIR PROTEIN RECO"/>
    <property type="match status" value="1"/>
</dbReference>
<dbReference type="SUPFAM" id="SSF50249">
    <property type="entry name" value="Nucleic acid-binding proteins"/>
    <property type="match status" value="1"/>
</dbReference>
<keyword evidence="6 8" id="KW-0234">DNA repair</keyword>
<protein>
    <recommendedName>
        <fullName evidence="3 8">DNA repair protein RecO</fullName>
    </recommendedName>
    <alternativeName>
        <fullName evidence="7 8">Recombination protein O</fullName>
    </alternativeName>
</protein>
<evidence type="ECO:0000256" key="1">
    <source>
        <dbReference type="ARBA" id="ARBA00003065"/>
    </source>
</evidence>
<comment type="similarity">
    <text evidence="2 8">Belongs to the RecO family.</text>
</comment>
<dbReference type="SUPFAM" id="SSF57863">
    <property type="entry name" value="ArfGap/RecO-like zinc finger"/>
    <property type="match status" value="1"/>
</dbReference>
<dbReference type="RefSeq" id="WP_110201040.1">
    <property type="nucleotide sequence ID" value="NZ_QICH01000002.1"/>
</dbReference>
<keyword evidence="4 8" id="KW-0227">DNA damage</keyword>
<sequence>MNNVELTQSFVLHARPFKETSLILELFTLDHGRCNVLARGVRGNKKNHKRALLQPFQPLVVSWVGRSDLKTLKDFEASSQSYPLSGIPSLSGLYMNELMLKLLIQWDPHPDIYLSYQSALLRLSQQETPSIVLREFELALIEELGYGIDWHCDIQGETIEPELDYGFIPQQGFVLLPQAPKGSLKAQGKHIIAIAEHDWQQTGSLALARKVCRTLIDPLVGYKELNSRKLLQQTLAIQS</sequence>
<organism evidence="10 11">
    <name type="scientific">Kangiella spongicola</name>
    <dbReference type="NCBI Taxonomy" id="796379"/>
    <lineage>
        <taxon>Bacteria</taxon>
        <taxon>Pseudomonadati</taxon>
        <taxon>Pseudomonadota</taxon>
        <taxon>Gammaproteobacteria</taxon>
        <taxon>Kangiellales</taxon>
        <taxon>Kangiellaceae</taxon>
        <taxon>Kangiella</taxon>
    </lineage>
</organism>
<dbReference type="HAMAP" id="MF_00201">
    <property type="entry name" value="RecO"/>
    <property type="match status" value="1"/>
</dbReference>
<dbReference type="OrthoDB" id="9804792at2"/>
<comment type="caution">
    <text evidence="10">The sequence shown here is derived from an EMBL/GenBank/DDBJ whole genome shotgun (WGS) entry which is preliminary data.</text>
</comment>
<feature type="domain" description="DNA replication/recombination mediator RecO N-terminal" evidence="9">
    <location>
        <begin position="6"/>
        <end position="77"/>
    </location>
</feature>
<comment type="function">
    <text evidence="1 8">Involved in DNA repair and RecF pathway recombination.</text>
</comment>
<evidence type="ECO:0000256" key="3">
    <source>
        <dbReference type="ARBA" id="ARBA00021310"/>
    </source>
</evidence>
<accession>A0A318D8Q5</accession>
<dbReference type="InterPro" id="IPR003717">
    <property type="entry name" value="RecO"/>
</dbReference>
<dbReference type="GO" id="GO:0006310">
    <property type="term" value="P:DNA recombination"/>
    <property type="evidence" value="ECO:0007669"/>
    <property type="project" value="UniProtKB-UniRule"/>
</dbReference>
<dbReference type="Pfam" id="PF02565">
    <property type="entry name" value="RecO_C"/>
    <property type="match status" value="1"/>
</dbReference>
<dbReference type="InterPro" id="IPR042242">
    <property type="entry name" value="RecO_C"/>
</dbReference>
<dbReference type="Gene3D" id="2.40.50.140">
    <property type="entry name" value="Nucleic acid-binding proteins"/>
    <property type="match status" value="1"/>
</dbReference>
<dbReference type="AlphaFoldDB" id="A0A318D8Q5"/>
<evidence type="ECO:0000256" key="7">
    <source>
        <dbReference type="ARBA" id="ARBA00033409"/>
    </source>
</evidence>
<evidence type="ECO:0000313" key="11">
    <source>
        <dbReference type="Proteomes" id="UP000247689"/>
    </source>
</evidence>
<evidence type="ECO:0000256" key="5">
    <source>
        <dbReference type="ARBA" id="ARBA00023172"/>
    </source>
</evidence>
<evidence type="ECO:0000256" key="4">
    <source>
        <dbReference type="ARBA" id="ARBA00022763"/>
    </source>
</evidence>